<keyword evidence="3" id="KW-1185">Reference proteome</keyword>
<gene>
    <name evidence="2" type="ORF">GCM10010912_66790</name>
</gene>
<proteinExistence type="predicted"/>
<reference evidence="2" key="1">
    <citation type="journal article" date="2014" name="Int. J. Syst. Evol. Microbiol.">
        <title>Complete genome sequence of Corynebacterium casei LMG S-19264T (=DSM 44701T), isolated from a smear-ripened cheese.</title>
        <authorList>
            <consortium name="US DOE Joint Genome Institute (JGI-PGF)"/>
            <person name="Walter F."/>
            <person name="Albersmeier A."/>
            <person name="Kalinowski J."/>
            <person name="Ruckert C."/>
        </authorList>
    </citation>
    <scope>NUCLEOTIDE SEQUENCE</scope>
    <source>
        <strain evidence="2">CGMCC 1.16134</strain>
    </source>
</reference>
<protein>
    <submittedName>
        <fullName evidence="2">Uncharacterized protein</fullName>
    </submittedName>
</protein>
<organism evidence="2 3">
    <name type="scientific">Paenibacillus albidus</name>
    <dbReference type="NCBI Taxonomy" id="2041023"/>
    <lineage>
        <taxon>Bacteria</taxon>
        <taxon>Bacillati</taxon>
        <taxon>Bacillota</taxon>
        <taxon>Bacilli</taxon>
        <taxon>Bacillales</taxon>
        <taxon>Paenibacillaceae</taxon>
        <taxon>Paenibacillus</taxon>
    </lineage>
</organism>
<name>A0A917FVV0_9BACL</name>
<comment type="caution">
    <text evidence="2">The sequence shown here is derived from an EMBL/GenBank/DDBJ whole genome shotgun (WGS) entry which is preliminary data.</text>
</comment>
<dbReference type="Proteomes" id="UP000637643">
    <property type="component" value="Unassembled WGS sequence"/>
</dbReference>
<dbReference type="EMBL" id="BMKR01000059">
    <property type="protein sequence ID" value="GGG12994.1"/>
    <property type="molecule type" value="Genomic_DNA"/>
</dbReference>
<evidence type="ECO:0000313" key="3">
    <source>
        <dbReference type="Proteomes" id="UP000637643"/>
    </source>
</evidence>
<sequence length="39" mass="4422">MGIPNLMYSQSAPLWFPVVLVAVGVCLILLLWFVFKKIN</sequence>
<keyword evidence="1" id="KW-1133">Transmembrane helix</keyword>
<keyword evidence="1" id="KW-0472">Membrane</keyword>
<evidence type="ECO:0000256" key="1">
    <source>
        <dbReference type="SAM" id="Phobius"/>
    </source>
</evidence>
<keyword evidence="1" id="KW-0812">Transmembrane</keyword>
<reference evidence="2" key="2">
    <citation type="submission" date="2020-09" db="EMBL/GenBank/DDBJ databases">
        <authorList>
            <person name="Sun Q."/>
            <person name="Zhou Y."/>
        </authorList>
    </citation>
    <scope>NUCLEOTIDE SEQUENCE</scope>
    <source>
        <strain evidence="2">CGMCC 1.16134</strain>
    </source>
</reference>
<evidence type="ECO:0000313" key="2">
    <source>
        <dbReference type="EMBL" id="GGG12994.1"/>
    </source>
</evidence>
<feature type="transmembrane region" description="Helical" evidence="1">
    <location>
        <begin position="14"/>
        <end position="35"/>
    </location>
</feature>
<dbReference type="AlphaFoldDB" id="A0A917FVV0"/>
<accession>A0A917FVV0</accession>